<dbReference type="AlphaFoldDB" id="A0A9K3GPF6"/>
<evidence type="ECO:0000313" key="4">
    <source>
        <dbReference type="Proteomes" id="UP000265618"/>
    </source>
</evidence>
<evidence type="ECO:0000313" key="3">
    <source>
        <dbReference type="EMBL" id="GIQ89756.1"/>
    </source>
</evidence>
<dbReference type="OrthoDB" id="372421at2759"/>
<dbReference type="EMBL" id="BDIP01005393">
    <property type="protein sequence ID" value="GIQ89756.1"/>
    <property type="molecule type" value="Genomic_DNA"/>
</dbReference>
<evidence type="ECO:0000256" key="1">
    <source>
        <dbReference type="SAM" id="MobiDB-lite"/>
    </source>
</evidence>
<name>A0A9K3GPF6_9EUKA</name>
<sequence length="119" mass="13760">MTVSEKSAEGFVHWGIGAPMYTHFTSPIRRYHDILVHRELMLALKLEKEQPFSPARPHRVRWTEPAPFYGMPPDEQVPSQKLMTAAFDHHGLKPEEVGNTQERFTKVPKSLRPRMPEGE</sequence>
<accession>A0A9K3GPF6</accession>
<dbReference type="PANTHER" id="PTHR23355">
    <property type="entry name" value="RIBONUCLEASE"/>
    <property type="match status" value="1"/>
</dbReference>
<comment type="caution">
    <text evidence="3">The sequence shown here is derived from an EMBL/GenBank/DDBJ whole genome shotgun (WGS) entry which is preliminary data.</text>
</comment>
<dbReference type="GO" id="GO:0003723">
    <property type="term" value="F:RNA binding"/>
    <property type="evidence" value="ECO:0007669"/>
    <property type="project" value="InterPro"/>
</dbReference>
<dbReference type="PANTHER" id="PTHR23355:SF9">
    <property type="entry name" value="DIS3-LIKE EXONUCLEASE 2"/>
    <property type="match status" value="1"/>
</dbReference>
<dbReference type="Proteomes" id="UP000265618">
    <property type="component" value="Unassembled WGS sequence"/>
</dbReference>
<dbReference type="GO" id="GO:0000175">
    <property type="term" value="F:3'-5'-RNA exonuclease activity"/>
    <property type="evidence" value="ECO:0007669"/>
    <property type="project" value="TreeGrafter"/>
</dbReference>
<dbReference type="InterPro" id="IPR001900">
    <property type="entry name" value="RNase_II/R"/>
</dbReference>
<keyword evidence="4" id="KW-1185">Reference proteome</keyword>
<organism evidence="3 4">
    <name type="scientific">Kipferlia bialata</name>
    <dbReference type="NCBI Taxonomy" id="797122"/>
    <lineage>
        <taxon>Eukaryota</taxon>
        <taxon>Metamonada</taxon>
        <taxon>Carpediemonas-like organisms</taxon>
        <taxon>Kipferlia</taxon>
    </lineage>
</organism>
<gene>
    <name evidence="3" type="ORF">KIPB_012314</name>
</gene>
<feature type="region of interest" description="Disordered" evidence="1">
    <location>
        <begin position="91"/>
        <end position="119"/>
    </location>
</feature>
<dbReference type="SUPFAM" id="SSF50249">
    <property type="entry name" value="Nucleic acid-binding proteins"/>
    <property type="match status" value="1"/>
</dbReference>
<evidence type="ECO:0000259" key="2">
    <source>
        <dbReference type="Pfam" id="PF00773"/>
    </source>
</evidence>
<dbReference type="Pfam" id="PF00773">
    <property type="entry name" value="RNB"/>
    <property type="match status" value="1"/>
</dbReference>
<dbReference type="InterPro" id="IPR012340">
    <property type="entry name" value="NA-bd_OB-fold"/>
</dbReference>
<dbReference type="InterPro" id="IPR050180">
    <property type="entry name" value="RNR_Ribonuclease"/>
</dbReference>
<feature type="domain" description="RNB" evidence="2">
    <location>
        <begin position="7"/>
        <end position="44"/>
    </location>
</feature>
<protein>
    <recommendedName>
        <fullName evidence="2">RNB domain-containing protein</fullName>
    </recommendedName>
</protein>
<reference evidence="3 4" key="1">
    <citation type="journal article" date="2018" name="PLoS ONE">
        <title>The draft genome of Kipferlia bialata reveals reductive genome evolution in fornicate parasites.</title>
        <authorList>
            <person name="Tanifuji G."/>
            <person name="Takabayashi S."/>
            <person name="Kume K."/>
            <person name="Takagi M."/>
            <person name="Nakayama T."/>
            <person name="Kamikawa R."/>
            <person name="Inagaki Y."/>
            <person name="Hashimoto T."/>
        </authorList>
    </citation>
    <scope>NUCLEOTIDE SEQUENCE [LARGE SCALE GENOMIC DNA]</scope>
    <source>
        <strain evidence="3">NY0173</strain>
    </source>
</reference>
<dbReference type="GO" id="GO:0006402">
    <property type="term" value="P:mRNA catabolic process"/>
    <property type="evidence" value="ECO:0007669"/>
    <property type="project" value="TreeGrafter"/>
</dbReference>
<proteinExistence type="predicted"/>